<comment type="caution">
    <text evidence="1">The sequence shown here is derived from an EMBL/GenBank/DDBJ whole genome shotgun (WGS) entry which is preliminary data.</text>
</comment>
<dbReference type="STRING" id="320771.Cflav_PD3576"/>
<dbReference type="AlphaFoldDB" id="B9XH83"/>
<keyword evidence="2" id="KW-1185">Reference proteome</keyword>
<sequence>MRLLLETLKLYPVLEGGHQPLSKSQKNAENEQLLEEALAESRSENKKALDALMSSKSRFQKIKGHDVYRFSIKISDADWLLQVLNDIRVGAWVQLGSPDKTNDSFAALDEETAPSYWAMEVAGHFQMTLLQALTEQGELGS</sequence>
<organism evidence="1 2">
    <name type="scientific">Pedosphaera parvula (strain Ellin514)</name>
    <dbReference type="NCBI Taxonomy" id="320771"/>
    <lineage>
        <taxon>Bacteria</taxon>
        <taxon>Pseudomonadati</taxon>
        <taxon>Verrucomicrobiota</taxon>
        <taxon>Pedosphaerae</taxon>
        <taxon>Pedosphaerales</taxon>
        <taxon>Pedosphaeraceae</taxon>
        <taxon>Pedosphaera</taxon>
    </lineage>
</organism>
<proteinExistence type="predicted"/>
<evidence type="ECO:0008006" key="3">
    <source>
        <dbReference type="Google" id="ProtNLM"/>
    </source>
</evidence>
<reference evidence="1 2" key="1">
    <citation type="journal article" date="2011" name="J. Bacteriol.">
        <title>Genome sequence of 'Pedosphaera parvula' Ellin514, an aerobic Verrucomicrobial isolate from pasture soil.</title>
        <authorList>
            <person name="Kant R."/>
            <person name="van Passel M.W."/>
            <person name="Sangwan P."/>
            <person name="Palva A."/>
            <person name="Lucas S."/>
            <person name="Copeland A."/>
            <person name="Lapidus A."/>
            <person name="Glavina Del Rio T."/>
            <person name="Dalin E."/>
            <person name="Tice H."/>
            <person name="Bruce D."/>
            <person name="Goodwin L."/>
            <person name="Pitluck S."/>
            <person name="Chertkov O."/>
            <person name="Larimer F.W."/>
            <person name="Land M.L."/>
            <person name="Hauser L."/>
            <person name="Brettin T.S."/>
            <person name="Detter J.C."/>
            <person name="Han S."/>
            <person name="de Vos W.M."/>
            <person name="Janssen P.H."/>
            <person name="Smidt H."/>
        </authorList>
    </citation>
    <scope>NUCLEOTIDE SEQUENCE [LARGE SCALE GENOMIC DNA]</scope>
    <source>
        <strain evidence="1 2">Ellin514</strain>
    </source>
</reference>
<gene>
    <name evidence="1" type="ORF">Cflav_PD3576</name>
</gene>
<dbReference type="EMBL" id="ABOX02000014">
    <property type="protein sequence ID" value="EEF60718.1"/>
    <property type="molecule type" value="Genomic_DNA"/>
</dbReference>
<accession>B9XH83</accession>
<evidence type="ECO:0000313" key="2">
    <source>
        <dbReference type="Proteomes" id="UP000003688"/>
    </source>
</evidence>
<evidence type="ECO:0000313" key="1">
    <source>
        <dbReference type="EMBL" id="EEF60718.1"/>
    </source>
</evidence>
<name>B9XH83_PEDPL</name>
<dbReference type="Proteomes" id="UP000003688">
    <property type="component" value="Unassembled WGS sequence"/>
</dbReference>
<protein>
    <recommendedName>
        <fullName evidence="3">DUF2017 domain-containing protein</fullName>
    </recommendedName>
</protein>